<organism evidence="8 9">
    <name type="scientific">Hyaloscypha hepaticicola</name>
    <dbReference type="NCBI Taxonomy" id="2082293"/>
    <lineage>
        <taxon>Eukaryota</taxon>
        <taxon>Fungi</taxon>
        <taxon>Dikarya</taxon>
        <taxon>Ascomycota</taxon>
        <taxon>Pezizomycotina</taxon>
        <taxon>Leotiomycetes</taxon>
        <taxon>Helotiales</taxon>
        <taxon>Hyaloscyphaceae</taxon>
        <taxon>Hyaloscypha</taxon>
    </lineage>
</organism>
<protein>
    <recommendedName>
        <fullName evidence="3">aldehyde dehydrogenase (NAD(+))</fullName>
        <ecNumber evidence="3">1.2.1.3</ecNumber>
    </recommendedName>
</protein>
<evidence type="ECO:0000256" key="1">
    <source>
        <dbReference type="ARBA" id="ARBA00009986"/>
    </source>
</evidence>
<dbReference type="Gene3D" id="3.40.605.10">
    <property type="entry name" value="Aldehyde Dehydrogenase, Chain A, domain 1"/>
    <property type="match status" value="1"/>
</dbReference>
<evidence type="ECO:0000256" key="4">
    <source>
        <dbReference type="ARBA" id="ARBA00049194"/>
    </source>
</evidence>
<keyword evidence="2 6" id="KW-0560">Oxidoreductase</keyword>
<feature type="active site" evidence="5">
    <location>
        <position position="251"/>
    </location>
</feature>
<evidence type="ECO:0000256" key="3">
    <source>
        <dbReference type="ARBA" id="ARBA00024226"/>
    </source>
</evidence>
<accession>A0A2J6PSG1</accession>
<dbReference type="PANTHER" id="PTHR11699">
    <property type="entry name" value="ALDEHYDE DEHYDROGENASE-RELATED"/>
    <property type="match status" value="1"/>
</dbReference>
<dbReference type="PROSITE" id="PS00687">
    <property type="entry name" value="ALDEHYDE_DEHYDR_GLU"/>
    <property type="match status" value="1"/>
</dbReference>
<feature type="domain" description="Aldehyde dehydrogenase" evidence="7">
    <location>
        <begin position="28"/>
        <end position="473"/>
    </location>
</feature>
<sequence length="487" mass="53232">MSDKVASLDFEKFYNTIAGKSRNSPKVHNGINPSDKTKLWDVPIATEHDLDDAVKSGQEAFKKWSKTTWKDRQDILLQMVKELLSHRDEMAQLILKECGKPIQFAQLEVDAAAGVIKFHATIPPPKEQIIQDDKELNVSLRYVPLGVVGAICPWNFPLILSMQKIIPGLLTGNTVIVKPSPFTPYSALKFVEMSQKFLPPGVLQALDGDDRLGPMMTEHPGIEKISFTGSIATGKRIMMSSAKTLKRVTLELGGNSACIVCPDVDVNKVAPLVALGAFFNSGQLCVASKRLYVHTDIYKEFQEALLNVVKSWKVGPAGEPGMMLGPVQNEMQYNIVKGFFEDCAVNGYQFALGGEIGDAGGFSVQPAIIDNPPHSSRIVSEEPFGPIVPMMPWTTEEELLTRVNDTRTGLGGAVYCADQERAVNIAKQIEAGTIWINSFEKPLPNAFFSGHKESGIGGENGEQGLFAYLNAQAIHLYKVDVGKGAKL</sequence>
<dbReference type="OrthoDB" id="310895at2759"/>
<evidence type="ECO:0000259" key="7">
    <source>
        <dbReference type="Pfam" id="PF00171"/>
    </source>
</evidence>
<dbReference type="InterPro" id="IPR015590">
    <property type="entry name" value="Aldehyde_DH_dom"/>
</dbReference>
<dbReference type="Pfam" id="PF00171">
    <property type="entry name" value="Aldedh"/>
    <property type="match status" value="1"/>
</dbReference>
<comment type="catalytic activity">
    <reaction evidence="4">
        <text>an aldehyde + NAD(+) + H2O = a carboxylate + NADH + 2 H(+)</text>
        <dbReference type="Rhea" id="RHEA:16185"/>
        <dbReference type="ChEBI" id="CHEBI:15377"/>
        <dbReference type="ChEBI" id="CHEBI:15378"/>
        <dbReference type="ChEBI" id="CHEBI:17478"/>
        <dbReference type="ChEBI" id="CHEBI:29067"/>
        <dbReference type="ChEBI" id="CHEBI:57540"/>
        <dbReference type="ChEBI" id="CHEBI:57945"/>
        <dbReference type="EC" id="1.2.1.3"/>
    </reaction>
</comment>
<dbReference type="AlphaFoldDB" id="A0A2J6PSG1"/>
<dbReference type="SUPFAM" id="SSF53720">
    <property type="entry name" value="ALDH-like"/>
    <property type="match status" value="1"/>
</dbReference>
<evidence type="ECO:0000256" key="5">
    <source>
        <dbReference type="PROSITE-ProRule" id="PRU10007"/>
    </source>
</evidence>
<dbReference type="GO" id="GO:0004029">
    <property type="term" value="F:aldehyde dehydrogenase (NAD+) activity"/>
    <property type="evidence" value="ECO:0007669"/>
    <property type="project" value="UniProtKB-EC"/>
</dbReference>
<dbReference type="Proteomes" id="UP000235672">
    <property type="component" value="Unassembled WGS sequence"/>
</dbReference>
<evidence type="ECO:0000313" key="8">
    <source>
        <dbReference type="EMBL" id="PMD16876.1"/>
    </source>
</evidence>
<evidence type="ECO:0000256" key="2">
    <source>
        <dbReference type="ARBA" id="ARBA00023002"/>
    </source>
</evidence>
<comment type="similarity">
    <text evidence="1 6">Belongs to the aldehyde dehydrogenase family.</text>
</comment>
<dbReference type="Gene3D" id="3.40.309.10">
    <property type="entry name" value="Aldehyde Dehydrogenase, Chain A, domain 2"/>
    <property type="match status" value="1"/>
</dbReference>
<evidence type="ECO:0000313" key="9">
    <source>
        <dbReference type="Proteomes" id="UP000235672"/>
    </source>
</evidence>
<dbReference type="CDD" id="cd07106">
    <property type="entry name" value="ALDH_AldA-AAD23400"/>
    <property type="match status" value="1"/>
</dbReference>
<dbReference type="InterPro" id="IPR029510">
    <property type="entry name" value="Ald_DH_CS_GLU"/>
</dbReference>
<keyword evidence="9" id="KW-1185">Reference proteome</keyword>
<dbReference type="STRING" id="1745343.A0A2J6PSG1"/>
<dbReference type="EC" id="1.2.1.3" evidence="3"/>
<reference evidence="8 9" key="1">
    <citation type="submission" date="2016-05" db="EMBL/GenBank/DDBJ databases">
        <title>A degradative enzymes factory behind the ericoid mycorrhizal symbiosis.</title>
        <authorList>
            <consortium name="DOE Joint Genome Institute"/>
            <person name="Martino E."/>
            <person name="Morin E."/>
            <person name="Grelet G."/>
            <person name="Kuo A."/>
            <person name="Kohler A."/>
            <person name="Daghino S."/>
            <person name="Barry K."/>
            <person name="Choi C."/>
            <person name="Cichocki N."/>
            <person name="Clum A."/>
            <person name="Copeland A."/>
            <person name="Hainaut M."/>
            <person name="Haridas S."/>
            <person name="Labutti K."/>
            <person name="Lindquist E."/>
            <person name="Lipzen A."/>
            <person name="Khouja H.-R."/>
            <person name="Murat C."/>
            <person name="Ohm R."/>
            <person name="Olson A."/>
            <person name="Spatafora J."/>
            <person name="Veneault-Fourrey C."/>
            <person name="Henrissat B."/>
            <person name="Grigoriev I."/>
            <person name="Martin F."/>
            <person name="Perotto S."/>
        </authorList>
    </citation>
    <scope>NUCLEOTIDE SEQUENCE [LARGE SCALE GENOMIC DNA]</scope>
    <source>
        <strain evidence="8 9">UAMH 7357</strain>
    </source>
</reference>
<dbReference type="InterPro" id="IPR044086">
    <property type="entry name" value="LUC3-like"/>
</dbReference>
<dbReference type="InterPro" id="IPR016163">
    <property type="entry name" value="Ald_DH_C"/>
</dbReference>
<dbReference type="InterPro" id="IPR016162">
    <property type="entry name" value="Ald_DH_N"/>
</dbReference>
<dbReference type="InterPro" id="IPR016161">
    <property type="entry name" value="Ald_DH/histidinol_DH"/>
</dbReference>
<proteinExistence type="inferred from homology"/>
<name>A0A2J6PSG1_9HELO</name>
<dbReference type="EMBL" id="KZ613503">
    <property type="protein sequence ID" value="PMD16876.1"/>
    <property type="molecule type" value="Genomic_DNA"/>
</dbReference>
<dbReference type="FunFam" id="3.40.605.10:FF:000007">
    <property type="entry name" value="NAD/NADP-dependent betaine aldehyde dehydrogenase"/>
    <property type="match status" value="1"/>
</dbReference>
<gene>
    <name evidence="8" type="ORF">NA56DRAFT_649158</name>
</gene>
<evidence type="ECO:0000256" key="6">
    <source>
        <dbReference type="RuleBase" id="RU003345"/>
    </source>
</evidence>